<accession>A0ABQ3VP84</accession>
<protein>
    <submittedName>
        <fullName evidence="2">Uncharacterized protein</fullName>
    </submittedName>
</protein>
<keyword evidence="3" id="KW-1185">Reference proteome</keyword>
<evidence type="ECO:0000313" key="2">
    <source>
        <dbReference type="EMBL" id="GHO87183.1"/>
    </source>
</evidence>
<name>A0ABQ3VP84_9CHLR</name>
<reference evidence="2 3" key="1">
    <citation type="journal article" date="2021" name="Int. J. Syst. Evol. Microbiol.">
        <title>Reticulibacter mediterranei gen. nov., sp. nov., within the new family Reticulibacteraceae fam. nov., and Ktedonospora formicarum gen. nov., sp. nov., Ktedonobacter robiniae sp. nov., Dictyobacter formicarum sp. nov. and Dictyobacter arantiisoli sp. nov., belonging to the class Ktedonobacteria.</title>
        <authorList>
            <person name="Yabe S."/>
            <person name="Zheng Y."/>
            <person name="Wang C.M."/>
            <person name="Sakai Y."/>
            <person name="Abe K."/>
            <person name="Yokota A."/>
            <person name="Donadio S."/>
            <person name="Cavaletti L."/>
            <person name="Monciardini P."/>
        </authorList>
    </citation>
    <scope>NUCLEOTIDE SEQUENCE [LARGE SCALE GENOMIC DNA]</scope>
    <source>
        <strain evidence="2 3">SOSP1-9</strain>
    </source>
</reference>
<comment type="caution">
    <text evidence="2">The sequence shown here is derived from an EMBL/GenBank/DDBJ whole genome shotgun (WGS) entry which is preliminary data.</text>
</comment>
<dbReference type="EMBL" id="BNJJ01000015">
    <property type="protein sequence ID" value="GHO87183.1"/>
    <property type="molecule type" value="Genomic_DNA"/>
</dbReference>
<sequence>MLADHGHAPRGTRQRPASTSGWETGNLLDGWTAALLALMAQLQPGDSWKPGDVSGAVIALAKEQPEGVVSANGGRNSGSLFTTLAPSRGSSALSERVSHAAMTLRTAIFCPESDALISSKQIRGQAAPRLEFWGVFYRSNTPVDPLC</sequence>
<gene>
    <name evidence="2" type="ORF">KSZ_51890</name>
</gene>
<dbReference type="Proteomes" id="UP000635565">
    <property type="component" value="Unassembled WGS sequence"/>
</dbReference>
<evidence type="ECO:0000256" key="1">
    <source>
        <dbReference type="SAM" id="MobiDB-lite"/>
    </source>
</evidence>
<organism evidence="2 3">
    <name type="scientific">Dictyobacter formicarum</name>
    <dbReference type="NCBI Taxonomy" id="2778368"/>
    <lineage>
        <taxon>Bacteria</taxon>
        <taxon>Bacillati</taxon>
        <taxon>Chloroflexota</taxon>
        <taxon>Ktedonobacteria</taxon>
        <taxon>Ktedonobacterales</taxon>
        <taxon>Dictyobacteraceae</taxon>
        <taxon>Dictyobacter</taxon>
    </lineage>
</organism>
<evidence type="ECO:0000313" key="3">
    <source>
        <dbReference type="Proteomes" id="UP000635565"/>
    </source>
</evidence>
<dbReference type="RefSeq" id="WP_201364750.1">
    <property type="nucleotide sequence ID" value="NZ_BNJJ01000015.1"/>
</dbReference>
<proteinExistence type="predicted"/>
<feature type="region of interest" description="Disordered" evidence="1">
    <location>
        <begin position="1"/>
        <end position="23"/>
    </location>
</feature>